<feature type="compositionally biased region" description="Acidic residues" evidence="1">
    <location>
        <begin position="191"/>
        <end position="207"/>
    </location>
</feature>
<accession>A0A4Y9YPH4</accession>
<name>A0A4Y9YPH4_9APHY</name>
<proteinExistence type="predicted"/>
<gene>
    <name evidence="2" type="ORF">EVJ58_g3547</name>
</gene>
<dbReference type="STRING" id="34475.A0A4Y9YPH4"/>
<dbReference type="EMBL" id="SEKV01000147">
    <property type="protein sequence ID" value="TFY62939.1"/>
    <property type="molecule type" value="Genomic_DNA"/>
</dbReference>
<feature type="region of interest" description="Disordered" evidence="1">
    <location>
        <begin position="189"/>
        <end position="239"/>
    </location>
</feature>
<comment type="caution">
    <text evidence="2">The sequence shown here is derived from an EMBL/GenBank/DDBJ whole genome shotgun (WGS) entry which is preliminary data.</text>
</comment>
<sequence length="425" mass="48351">MSTSITANQSPSEIQSDPDESRYVPPAGAYVVIQLDVETTIQRYKLDISRVAEGIKEYHPKKYLASVRTIWELSMPFKPSHKVSVEFVGTGIRAEEYEECVTPEMCTPIAPTSGHPLITREAVQPSSGFPFDDCYYYSFVTATVRVPTKPYLRRHMVTLDARDRVMLAINESDDSRKYIALKKERGFPLEPYEEDEDVSSHDEEDGMEDKQAEHRSECCTDSESMVSASSASYDDVPPLDEDDLAAIIFGGEEEFEDPNASDIPVSVNAWVDLREIEEVIDPSGFLKEVAHLRRVIREAKARIADECTNEVTPIESKNHRNAMPSWMNRTDRADLNQFECMEKTEHTMQSDESQTYVDSRADGAGEKDTLPPTSRIRALRRLKGMGRWCKRTYIARGLRSVRNKIGKVLRTVARGLCLRRRQRSY</sequence>
<feature type="compositionally biased region" description="Polar residues" evidence="1">
    <location>
        <begin position="1"/>
        <end position="15"/>
    </location>
</feature>
<protein>
    <submittedName>
        <fullName evidence="2">Uncharacterized protein</fullName>
    </submittedName>
</protein>
<dbReference type="Proteomes" id="UP000298390">
    <property type="component" value="Unassembled WGS sequence"/>
</dbReference>
<evidence type="ECO:0000313" key="3">
    <source>
        <dbReference type="Proteomes" id="UP000298390"/>
    </source>
</evidence>
<feature type="region of interest" description="Disordered" evidence="1">
    <location>
        <begin position="1"/>
        <end position="22"/>
    </location>
</feature>
<reference evidence="2 3" key="1">
    <citation type="submission" date="2019-01" db="EMBL/GenBank/DDBJ databases">
        <title>Genome sequencing of the rare red list fungi Fomitopsis rosea.</title>
        <authorList>
            <person name="Buettner E."/>
            <person name="Kellner H."/>
        </authorList>
    </citation>
    <scope>NUCLEOTIDE SEQUENCE [LARGE SCALE GENOMIC DNA]</scope>
    <source>
        <strain evidence="2 3">DSM 105464</strain>
    </source>
</reference>
<organism evidence="2 3">
    <name type="scientific">Rhodofomes roseus</name>
    <dbReference type="NCBI Taxonomy" id="34475"/>
    <lineage>
        <taxon>Eukaryota</taxon>
        <taxon>Fungi</taxon>
        <taxon>Dikarya</taxon>
        <taxon>Basidiomycota</taxon>
        <taxon>Agaricomycotina</taxon>
        <taxon>Agaricomycetes</taxon>
        <taxon>Polyporales</taxon>
        <taxon>Rhodofomes</taxon>
    </lineage>
</organism>
<feature type="compositionally biased region" description="Basic and acidic residues" evidence="1">
    <location>
        <begin position="208"/>
        <end position="218"/>
    </location>
</feature>
<feature type="compositionally biased region" description="Low complexity" evidence="1">
    <location>
        <begin position="222"/>
        <end position="232"/>
    </location>
</feature>
<evidence type="ECO:0000256" key="1">
    <source>
        <dbReference type="SAM" id="MobiDB-lite"/>
    </source>
</evidence>
<evidence type="ECO:0000313" key="2">
    <source>
        <dbReference type="EMBL" id="TFY62939.1"/>
    </source>
</evidence>
<dbReference type="AlphaFoldDB" id="A0A4Y9YPH4"/>